<keyword evidence="1" id="KW-0472">Membrane</keyword>
<dbReference type="AlphaFoldDB" id="A0AAD7A1M6"/>
<dbReference type="Pfam" id="PF20153">
    <property type="entry name" value="DUF6535"/>
    <property type="match status" value="2"/>
</dbReference>
<proteinExistence type="predicted"/>
<comment type="caution">
    <text evidence="3">The sequence shown here is derived from an EMBL/GenBank/DDBJ whole genome shotgun (WGS) entry which is preliminary data.</text>
</comment>
<dbReference type="InterPro" id="IPR045338">
    <property type="entry name" value="DUF6535"/>
</dbReference>
<feature type="transmembrane region" description="Helical" evidence="1">
    <location>
        <begin position="219"/>
        <end position="243"/>
    </location>
</feature>
<sequence length="997" mass="112848">MNTSTNAEAASLRTVSDNDRLIAAVQTCFQDLITKQDELSRKQAEQGEKIHRAVEALKSQEPVDKADTAFWKAYDKLANECDKEFQEKYGTDLDTALIFAGLFSAVSSAFIIQIQPQLSSKPLDTRVLIAQTMLYISLLTTLLAALLAVLGKQWVMCYQSAGSRGTIEHRVLERQSKLDGLRRWKFEAILQMFPLLLQLALLLFATALSVYLWTVHLSVAIVVLALTSLGFVSYLFLLGSAILSPNSPFQTPLTNLFAKFVSRIVTPTFRAIHDSTRLLRRQVSWHLRHLRYLFWNLENLIKRSWSPCSHWRVSKTPVLPRFASGTRSDPKMMDPPPDYYFSGPSIPARAILWVLRTSADPALIDCAVEMGIDPDIQWPSEDNIITPMLTLHHHFFSCFDLEWELGRNGQSGYRLQNIRPGMSRRAIQCGKLYCSLRNIARASGTQWTSFTLMPSSSISAEAGDQATLDQLLMVIQLVMDSPTWELDWSTPNAIRWALHIIPSLYIGPPNSDNTSQHLEHFLDQFPEEHQRALDAATFTNYLCCLNSILGHVDQQVMGQVNKMPFQTYLMAQLFQGLQRTAMSPALLARVIRLTAKIGSEMIGRDSRWNSYCHASPLLEETYQFCLEFPRIDGWLDVVQAACTLARGHSPSTILIETQDISWIYLALEHLRQSFGDNLCTWENHPTVVLESLFQLLACTTTLTEPLPLEAVEMILQALQMAGNISLFASLVLWQYKDCLLDIGLVSVIQCHSVWSRLGHVALTHPREFQSYYIRIGAHLANSDVWKPVIYCDLSTWIAAVSDSHNRWGHLLFIEEDYIKVLRTIWISDSAEQHNFSNKTEESWALAMTALSNIWRKIEFSATPSHELIRLARCTVSTSFHVTYSTWSSFKGTRTEKTISRKHRRIFSSQLGETLTKVAQTVTNPALAWQATQLGGIQRVSRFLEELGHRIGGDFVPGTGEVQIGGKIKQYRDWVELKEHFMAELDGLEDSLSPQSAI</sequence>
<evidence type="ECO:0000256" key="1">
    <source>
        <dbReference type="SAM" id="Phobius"/>
    </source>
</evidence>
<feature type="transmembrane region" description="Helical" evidence="1">
    <location>
        <begin position="192"/>
        <end position="213"/>
    </location>
</feature>
<feature type="domain" description="DUF6535" evidence="2">
    <location>
        <begin position="71"/>
        <end position="127"/>
    </location>
</feature>
<evidence type="ECO:0000313" key="3">
    <source>
        <dbReference type="EMBL" id="KAJ7347714.1"/>
    </source>
</evidence>
<protein>
    <recommendedName>
        <fullName evidence="2">DUF6535 domain-containing protein</fullName>
    </recommendedName>
</protein>
<keyword evidence="1" id="KW-0812">Transmembrane</keyword>
<evidence type="ECO:0000313" key="4">
    <source>
        <dbReference type="Proteomes" id="UP001218218"/>
    </source>
</evidence>
<keyword evidence="1" id="KW-1133">Transmembrane helix</keyword>
<feature type="transmembrane region" description="Helical" evidence="1">
    <location>
        <begin position="96"/>
        <end position="115"/>
    </location>
</feature>
<reference evidence="3" key="1">
    <citation type="submission" date="2023-03" db="EMBL/GenBank/DDBJ databases">
        <title>Massive genome expansion in bonnet fungi (Mycena s.s.) driven by repeated elements and novel gene families across ecological guilds.</title>
        <authorList>
            <consortium name="Lawrence Berkeley National Laboratory"/>
            <person name="Harder C.B."/>
            <person name="Miyauchi S."/>
            <person name="Viragh M."/>
            <person name="Kuo A."/>
            <person name="Thoen E."/>
            <person name="Andreopoulos B."/>
            <person name="Lu D."/>
            <person name="Skrede I."/>
            <person name="Drula E."/>
            <person name="Henrissat B."/>
            <person name="Morin E."/>
            <person name="Kohler A."/>
            <person name="Barry K."/>
            <person name="LaButti K."/>
            <person name="Morin E."/>
            <person name="Salamov A."/>
            <person name="Lipzen A."/>
            <person name="Mereny Z."/>
            <person name="Hegedus B."/>
            <person name="Baldrian P."/>
            <person name="Stursova M."/>
            <person name="Weitz H."/>
            <person name="Taylor A."/>
            <person name="Grigoriev I.V."/>
            <person name="Nagy L.G."/>
            <person name="Martin F."/>
            <person name="Kauserud H."/>
        </authorList>
    </citation>
    <scope>NUCLEOTIDE SEQUENCE</scope>
    <source>
        <strain evidence="3">CBHHK002</strain>
    </source>
</reference>
<evidence type="ECO:0000259" key="2">
    <source>
        <dbReference type="Pfam" id="PF20153"/>
    </source>
</evidence>
<dbReference type="EMBL" id="JARIHO010000018">
    <property type="protein sequence ID" value="KAJ7347714.1"/>
    <property type="molecule type" value="Genomic_DNA"/>
</dbReference>
<dbReference type="Proteomes" id="UP001218218">
    <property type="component" value="Unassembled WGS sequence"/>
</dbReference>
<gene>
    <name evidence="3" type="ORF">DFH08DRAFT_936556</name>
</gene>
<feature type="transmembrane region" description="Helical" evidence="1">
    <location>
        <begin position="127"/>
        <end position="150"/>
    </location>
</feature>
<keyword evidence="4" id="KW-1185">Reference proteome</keyword>
<accession>A0AAD7A1M6</accession>
<organism evidence="3 4">
    <name type="scientific">Mycena albidolilacea</name>
    <dbReference type="NCBI Taxonomy" id="1033008"/>
    <lineage>
        <taxon>Eukaryota</taxon>
        <taxon>Fungi</taxon>
        <taxon>Dikarya</taxon>
        <taxon>Basidiomycota</taxon>
        <taxon>Agaricomycotina</taxon>
        <taxon>Agaricomycetes</taxon>
        <taxon>Agaricomycetidae</taxon>
        <taxon>Agaricales</taxon>
        <taxon>Marasmiineae</taxon>
        <taxon>Mycenaceae</taxon>
        <taxon>Mycena</taxon>
    </lineage>
</organism>
<feature type="domain" description="DUF6535" evidence="2">
    <location>
        <begin position="128"/>
        <end position="214"/>
    </location>
</feature>
<name>A0AAD7A1M6_9AGAR</name>